<proteinExistence type="predicted"/>
<comment type="caution">
    <text evidence="1">The sequence shown here is derived from an EMBL/GenBank/DDBJ whole genome shotgun (WGS) entry which is preliminary data.</text>
</comment>
<reference evidence="1 2" key="1">
    <citation type="submission" date="2023-02" db="EMBL/GenBank/DDBJ databases">
        <title>LHISI_Scaffold_Assembly.</title>
        <authorList>
            <person name="Stuart O.P."/>
            <person name="Cleave R."/>
            <person name="Magrath M.J.L."/>
            <person name="Mikheyev A.S."/>
        </authorList>
    </citation>
    <scope>NUCLEOTIDE SEQUENCE [LARGE SCALE GENOMIC DNA]</scope>
    <source>
        <strain evidence="1">Daus_M_001</strain>
        <tissue evidence="1">Leg muscle</tissue>
    </source>
</reference>
<name>A0ABQ9I1Z0_9NEOP</name>
<sequence length="363" mass="39988">MYSEATFAIGPQFIRHGRDASETIVDLQGNTWQIPYCQMWCNTGYSLQPMNTRLILEYTQDCGVYPTVSHRNGDDTLQLIATRSWSSSLKCDMDWSGNGMQGRGNGNTPGKHTSWQQLEPRHLACLPPSGHEGRCISSSAPRDVLACLSVGSRGKPSKGGRHAHVGVTVLSSIPQTLVTAGSVIREAMEDEGRSQRYGKVVNSRERESIKLVITCCDEEAKNGCLHEPLQRATARAARYTAKHRSSCPLLHLLLPRHNAECFFMSARILPALSCRSATDPSVPSRSLWVGGDSRAQTSPKQYASSFIPLSIERTLSHVQLSTAESISMLKHVVDGRNVDVELRSWSLETCPGLPASRRTNWIA</sequence>
<evidence type="ECO:0000313" key="2">
    <source>
        <dbReference type="Proteomes" id="UP001159363"/>
    </source>
</evidence>
<evidence type="ECO:0000313" key="1">
    <source>
        <dbReference type="EMBL" id="KAJ8890512.1"/>
    </source>
</evidence>
<dbReference type="EMBL" id="JARBHB010000003">
    <property type="protein sequence ID" value="KAJ8890512.1"/>
    <property type="molecule type" value="Genomic_DNA"/>
</dbReference>
<accession>A0ABQ9I1Z0</accession>
<protein>
    <submittedName>
        <fullName evidence="1">Uncharacterized protein</fullName>
    </submittedName>
</protein>
<organism evidence="1 2">
    <name type="scientific">Dryococelus australis</name>
    <dbReference type="NCBI Taxonomy" id="614101"/>
    <lineage>
        <taxon>Eukaryota</taxon>
        <taxon>Metazoa</taxon>
        <taxon>Ecdysozoa</taxon>
        <taxon>Arthropoda</taxon>
        <taxon>Hexapoda</taxon>
        <taxon>Insecta</taxon>
        <taxon>Pterygota</taxon>
        <taxon>Neoptera</taxon>
        <taxon>Polyneoptera</taxon>
        <taxon>Phasmatodea</taxon>
        <taxon>Verophasmatodea</taxon>
        <taxon>Anareolatae</taxon>
        <taxon>Phasmatidae</taxon>
        <taxon>Eurycanthinae</taxon>
        <taxon>Dryococelus</taxon>
    </lineage>
</organism>
<dbReference type="Proteomes" id="UP001159363">
    <property type="component" value="Chromosome 3"/>
</dbReference>
<gene>
    <name evidence="1" type="ORF">PR048_010021</name>
</gene>
<keyword evidence="2" id="KW-1185">Reference proteome</keyword>